<evidence type="ECO:0000313" key="8">
    <source>
        <dbReference type="Proteomes" id="UP000065473"/>
    </source>
</evidence>
<dbReference type="SUPFAM" id="SSF101852">
    <property type="entry name" value="Bacterial fluorinating enzyme, C-terminal domain"/>
    <property type="match status" value="1"/>
</dbReference>
<dbReference type="InterPro" id="IPR023228">
    <property type="entry name" value="SAM_OH_AdoTrfase_N_sf"/>
</dbReference>
<name>A0A0U3FWT8_9CREN</name>
<dbReference type="PIRSF" id="PIRSF006779">
    <property type="entry name" value="UCP006779"/>
    <property type="match status" value="1"/>
</dbReference>
<dbReference type="PANTHER" id="PTHR35092:SF1">
    <property type="entry name" value="CHLORINASE MJ1651"/>
    <property type="match status" value="1"/>
</dbReference>
<accession>A0A0U3FWT8</accession>
<evidence type="ECO:0000259" key="3">
    <source>
        <dbReference type="Pfam" id="PF01887"/>
    </source>
</evidence>
<dbReference type="PaxDb" id="1435377-SUSAZ_03240"/>
<keyword evidence="1" id="KW-0949">S-adenosyl-L-methionine</keyword>
<protein>
    <submittedName>
        <fullName evidence="6">Uncharacterized protein</fullName>
    </submittedName>
</protein>
<dbReference type="Gene3D" id="3.40.50.10790">
    <property type="entry name" value="S-adenosyl-l-methionine hydroxide adenosyltransferase, N-terminal"/>
    <property type="match status" value="1"/>
</dbReference>
<feature type="domain" description="S-adenosyl-l-methionine hydroxide adenosyltransferase C-terminal" evidence="4">
    <location>
        <begin position="182"/>
        <end position="264"/>
    </location>
</feature>
<dbReference type="GeneID" id="14551233"/>
<dbReference type="InterPro" id="IPR023227">
    <property type="entry name" value="SAM_OH_AdoTrfase_C_sf"/>
</dbReference>
<feature type="domain" description="S-adenosyl-l-methionine hydroxide adenosyltransferase N-terminal" evidence="3">
    <location>
        <begin position="7"/>
        <end position="153"/>
    </location>
</feature>
<dbReference type="Pfam" id="PF01887">
    <property type="entry name" value="SAM_HAT_N"/>
    <property type="match status" value="1"/>
</dbReference>
<dbReference type="STRING" id="1435377.SUSAZ_03240"/>
<evidence type="ECO:0000313" key="5">
    <source>
        <dbReference type="EMBL" id="ALU28988.1"/>
    </source>
</evidence>
<dbReference type="InterPro" id="IPR046469">
    <property type="entry name" value="SAM_HAT_N"/>
</dbReference>
<dbReference type="OMA" id="GSFVMEQ"/>
<dbReference type="Proteomes" id="UP000065473">
    <property type="component" value="Chromosome"/>
</dbReference>
<sequence length="278" mass="31318">MLKRRTIAILTDYGVSDNYNGTLEGVIRKINPDIDITYITPNAKNFNIFTGAYLLNTSYRYFKKNTIFLVIVDPGVGTQRNAILVKTNNYYFVAPDNGVLYPTIVEDNIDKIIRISNKKFYLSESISNTFHGRDIFAPVASYISVGVDLNVFGEEISKSEIVKLDFSYTLERINENKVKACGKIVYIDHFGNIATTIRNVKLRTGEKALVSLRDKQLELRVVRTFAEGKENELVLYSNGYGFIEIGINMSSASNILGVKEGEDVCIEAYIQEDSNHST</sequence>
<evidence type="ECO:0000313" key="7">
    <source>
        <dbReference type="Proteomes" id="UP000060043"/>
    </source>
</evidence>
<dbReference type="PANTHER" id="PTHR35092">
    <property type="entry name" value="CHLORINASE MJ1651"/>
    <property type="match status" value="1"/>
</dbReference>
<dbReference type="EMBL" id="CP013694">
    <property type="protein sequence ID" value="ALU28988.1"/>
    <property type="molecule type" value="Genomic_DNA"/>
</dbReference>
<gene>
    <name evidence="5" type="ORF">ATY89_02820</name>
    <name evidence="6" type="ORF">ATZ20_05845</name>
</gene>
<evidence type="ECO:0000256" key="2">
    <source>
        <dbReference type="ARBA" id="ARBA00024035"/>
    </source>
</evidence>
<dbReference type="InterPro" id="IPR002747">
    <property type="entry name" value="SAM_OH_AdoTrfase"/>
</dbReference>
<dbReference type="SUPFAM" id="SSF102522">
    <property type="entry name" value="Bacterial fluorinating enzyme, N-terminal domain"/>
    <property type="match status" value="1"/>
</dbReference>
<dbReference type="InterPro" id="IPR046470">
    <property type="entry name" value="SAM_HAT_C"/>
</dbReference>
<dbReference type="EMBL" id="CP013695">
    <property type="protein sequence ID" value="ALU31715.1"/>
    <property type="molecule type" value="Genomic_DNA"/>
</dbReference>
<evidence type="ECO:0000313" key="6">
    <source>
        <dbReference type="EMBL" id="ALU31715.1"/>
    </source>
</evidence>
<proteinExistence type="inferred from homology"/>
<dbReference type="RefSeq" id="WP_011277600.1">
    <property type="nucleotide sequence ID" value="NZ_BHWZ01000001.1"/>
</dbReference>
<dbReference type="Gene3D" id="2.40.30.90">
    <property type="entry name" value="Bacterial fluorinating enzyme like"/>
    <property type="match status" value="1"/>
</dbReference>
<dbReference type="Proteomes" id="UP000060043">
    <property type="component" value="Chromosome"/>
</dbReference>
<reference evidence="7 8" key="1">
    <citation type="submission" date="2015-12" db="EMBL/GenBank/DDBJ databases">
        <title>A stable core within a dynamic pangenome in Sulfolobus acidocaldarius.</title>
        <authorList>
            <person name="Anderson R."/>
            <person name="Kouris A."/>
            <person name="Seward C."/>
            <person name="Campbell K."/>
            <person name="Whitaker R."/>
        </authorList>
    </citation>
    <scope>NUCLEOTIDE SEQUENCE [LARGE SCALE GENOMIC DNA]</scope>
    <source>
        <strain evidence="5 8">GG12-C01-09</strain>
        <strain evidence="6 7">NG05B_CO5_07</strain>
    </source>
</reference>
<evidence type="ECO:0000259" key="4">
    <source>
        <dbReference type="Pfam" id="PF20257"/>
    </source>
</evidence>
<comment type="similarity">
    <text evidence="2">Belongs to the SAM hydrolase / SAM-dependent halogenase family.</text>
</comment>
<dbReference type="OrthoDB" id="372224at2157"/>
<organism evidence="6 7">
    <name type="scientific">Sulfolobus acidocaldarius</name>
    <dbReference type="NCBI Taxonomy" id="2285"/>
    <lineage>
        <taxon>Archaea</taxon>
        <taxon>Thermoproteota</taxon>
        <taxon>Thermoprotei</taxon>
        <taxon>Sulfolobales</taxon>
        <taxon>Sulfolobaceae</taxon>
        <taxon>Sulfolobus</taxon>
    </lineage>
</organism>
<dbReference type="Pfam" id="PF20257">
    <property type="entry name" value="SAM_HAT_C"/>
    <property type="match status" value="1"/>
</dbReference>
<evidence type="ECO:0000256" key="1">
    <source>
        <dbReference type="ARBA" id="ARBA00022691"/>
    </source>
</evidence>
<dbReference type="AlphaFoldDB" id="A0A0U3FWT8"/>